<name>A0A5C6VL83_9FLAO</name>
<evidence type="ECO:0000313" key="2">
    <source>
        <dbReference type="EMBL" id="TXC85136.1"/>
    </source>
</evidence>
<comment type="caution">
    <text evidence="2">The sequence shown here is derived from an EMBL/GenBank/DDBJ whole genome shotgun (WGS) entry which is preliminary data.</text>
</comment>
<sequence>MIQLGDKLISEEIFDEQFICDLKACKGACCVEGDAGAPVELEEIDKLEENLESVLPYLPEAGQKALKQKGAFEVDVDGEYVTPLVNGKECAYTVFEKNGTAKCGIEMAWKDGKSNFRKPISCHLYPIRVAKIGDNFALNYHRWHICEAACSLGQKEQVPVYKFLKEPLETKFGKAFVDELNDVAAAYENFKSEQQK</sequence>
<evidence type="ECO:0000256" key="1">
    <source>
        <dbReference type="ARBA" id="ARBA00093770"/>
    </source>
</evidence>
<proteinExistence type="inferred from homology"/>
<organism evidence="2 3">
    <name type="scientific">Luteibaculum oceani</name>
    <dbReference type="NCBI Taxonomy" id="1294296"/>
    <lineage>
        <taxon>Bacteria</taxon>
        <taxon>Pseudomonadati</taxon>
        <taxon>Bacteroidota</taxon>
        <taxon>Flavobacteriia</taxon>
        <taxon>Flavobacteriales</taxon>
        <taxon>Luteibaculaceae</taxon>
        <taxon>Luteibaculum</taxon>
    </lineage>
</organism>
<evidence type="ECO:0000313" key="3">
    <source>
        <dbReference type="Proteomes" id="UP000321168"/>
    </source>
</evidence>
<reference evidence="2 3" key="1">
    <citation type="submission" date="2019-08" db="EMBL/GenBank/DDBJ databases">
        <title>Genome of Luteibaculum oceani JCM 18817.</title>
        <authorList>
            <person name="Bowman J.P."/>
        </authorList>
    </citation>
    <scope>NUCLEOTIDE SEQUENCE [LARGE SCALE GENOMIC DNA]</scope>
    <source>
        <strain evidence="2 3">JCM 18817</strain>
    </source>
</reference>
<dbReference type="EMBL" id="VORB01000001">
    <property type="protein sequence ID" value="TXC85136.1"/>
    <property type="molecule type" value="Genomic_DNA"/>
</dbReference>
<comment type="similarity">
    <text evidence="1">Belongs to the Rv0495c family.</text>
</comment>
<accession>A0A5C6VL83</accession>
<dbReference type="Pfam" id="PF11307">
    <property type="entry name" value="DUF3109"/>
    <property type="match status" value="1"/>
</dbReference>
<dbReference type="RefSeq" id="WP_147012276.1">
    <property type="nucleotide sequence ID" value="NZ_VORB01000001.1"/>
</dbReference>
<dbReference type="AlphaFoldDB" id="A0A5C6VL83"/>
<dbReference type="InterPro" id="IPR021458">
    <property type="entry name" value="Rv0495c"/>
</dbReference>
<protein>
    <submittedName>
        <fullName evidence="2">DUF3109 family protein</fullName>
    </submittedName>
</protein>
<keyword evidence="3" id="KW-1185">Reference proteome</keyword>
<dbReference type="Proteomes" id="UP000321168">
    <property type="component" value="Unassembled WGS sequence"/>
</dbReference>
<gene>
    <name evidence="2" type="ORF">FRX97_00500</name>
</gene>
<dbReference type="OrthoDB" id="597501at2"/>